<dbReference type="Proteomes" id="UP000576209">
    <property type="component" value="Unassembled WGS sequence"/>
</dbReference>
<dbReference type="PANTHER" id="PTHR38045">
    <property type="entry name" value="CHROMOSOME 1, WHOLE GENOME SHOTGUN SEQUENCE"/>
    <property type="match status" value="1"/>
</dbReference>
<evidence type="ECO:0000313" key="4">
    <source>
        <dbReference type="Proteomes" id="UP000576209"/>
    </source>
</evidence>
<comment type="subcellular location">
    <subcellularLocation>
        <location evidence="1">Cell envelope</location>
    </subcellularLocation>
</comment>
<evidence type="ECO:0000313" key="3">
    <source>
        <dbReference type="EMBL" id="MBB4079239.1"/>
    </source>
</evidence>
<dbReference type="InterPro" id="IPR012480">
    <property type="entry name" value="Hepar_II_III_C"/>
</dbReference>
<dbReference type="AlphaFoldDB" id="A0A840EBR4"/>
<dbReference type="Pfam" id="PF07940">
    <property type="entry name" value="Hepar_II_III_C"/>
    <property type="match status" value="1"/>
</dbReference>
<accession>A0A840EBR4</accession>
<dbReference type="Gene3D" id="2.70.98.70">
    <property type="match status" value="1"/>
</dbReference>
<evidence type="ECO:0000259" key="2">
    <source>
        <dbReference type="Pfam" id="PF07940"/>
    </source>
</evidence>
<evidence type="ECO:0000256" key="1">
    <source>
        <dbReference type="ARBA" id="ARBA00004196"/>
    </source>
</evidence>
<dbReference type="RefSeq" id="WP_183495492.1">
    <property type="nucleotide sequence ID" value="NZ_JACIFF010000004.1"/>
</dbReference>
<dbReference type="Gene3D" id="1.50.10.100">
    <property type="entry name" value="Chondroitin AC/alginate lyase"/>
    <property type="match status" value="1"/>
</dbReference>
<dbReference type="SUPFAM" id="SSF48230">
    <property type="entry name" value="Chondroitin AC/alginate lyase"/>
    <property type="match status" value="1"/>
</dbReference>
<dbReference type="GO" id="GO:0016829">
    <property type="term" value="F:lyase activity"/>
    <property type="evidence" value="ECO:0007669"/>
    <property type="project" value="InterPro"/>
</dbReference>
<dbReference type="EMBL" id="JACIFF010000004">
    <property type="protein sequence ID" value="MBB4079239.1"/>
    <property type="molecule type" value="Genomic_DNA"/>
</dbReference>
<protein>
    <recommendedName>
        <fullName evidence="2">Heparinase II/III-like C-terminal domain-containing protein</fullName>
    </recommendedName>
</protein>
<organism evidence="3 4">
    <name type="scientific">Neolewinella aquimaris</name>
    <dbReference type="NCBI Taxonomy" id="1835722"/>
    <lineage>
        <taxon>Bacteria</taxon>
        <taxon>Pseudomonadati</taxon>
        <taxon>Bacteroidota</taxon>
        <taxon>Saprospiria</taxon>
        <taxon>Saprospirales</taxon>
        <taxon>Lewinellaceae</taxon>
        <taxon>Neolewinella</taxon>
    </lineage>
</organism>
<keyword evidence="4" id="KW-1185">Reference proteome</keyword>
<dbReference type="GO" id="GO:0030313">
    <property type="term" value="C:cell envelope"/>
    <property type="evidence" value="ECO:0007669"/>
    <property type="project" value="UniProtKB-SubCell"/>
</dbReference>
<comment type="caution">
    <text evidence="3">The sequence shown here is derived from an EMBL/GenBank/DDBJ whole genome shotgun (WGS) entry which is preliminary data.</text>
</comment>
<name>A0A840EBR4_9BACT</name>
<feature type="domain" description="Heparinase II/III-like C-terminal" evidence="2">
    <location>
        <begin position="413"/>
        <end position="544"/>
    </location>
</feature>
<reference evidence="3 4" key="1">
    <citation type="submission" date="2020-08" db="EMBL/GenBank/DDBJ databases">
        <title>Genomic Encyclopedia of Type Strains, Phase IV (KMG-IV): sequencing the most valuable type-strain genomes for metagenomic binning, comparative biology and taxonomic classification.</title>
        <authorList>
            <person name="Goeker M."/>
        </authorList>
    </citation>
    <scope>NUCLEOTIDE SEQUENCE [LARGE SCALE GENOMIC DNA]</scope>
    <source>
        <strain evidence="3 4">DSM 105137</strain>
    </source>
</reference>
<proteinExistence type="predicted"/>
<sequence length="672" mass="74791">MKPLSSLRLDRRLTAIVFLLLGTQLSAQEHPSLFFTVAELPAIKENIASSEWMREAYEILIAQADEQLAYPPEPYAYRADDFPGYAFGGGGDWKKSGILGRILEKRVGTLGVAGYLSGDHRYFDKAIEVMVAAAEASEPEEWFSHLQHGDAARGYAIGYDLLYPHMDERERNIVREELEKVATLLYDYRGVWSRADPAVESQNHTAVHYGALGLCALAVGDKPQWQEKATDRIRAYVNRFVDSTGYGTEGVDYTNYGLLGVVPYAVALQRATGEDLVGEQPAMPLIPDQMVWKMLPWGKEVIAMNDNPTTLGSSAGLMYLISRYRLREALWAWLQIEGEAGGGFYGGGRPSHRGDNRPSIGDGLSLPFVLLWGDAGLEPRMPNARSHHFSSGRVFMRDGWGDSLGTQVSFTSGVDYHHAHNHSDENAFTFSALGEEFAIDPGRFPWNTRSHNTVLVNGIGQIRGYGRGRILEYEERDSAVYVKGDAREAFERDSSSFVLSQAQRQLLYVPGEQPYLLIVDDLQTEDKSVNEYTWLLHTDTSNTLEILPEKPGARIVGARRGALCDVDVLWPKTQGTVRESDLSDAYLPGVKNISDSDRRLAKHFRELSIKTSAVNPHFVTLLTARENGTTPPRVATAGNADRLEVRLSFSNGRQDTLVVTPENVRLTRTTSR</sequence>
<dbReference type="PANTHER" id="PTHR38045:SF1">
    <property type="entry name" value="HEPARINASE II_III-LIKE PROTEIN"/>
    <property type="match status" value="1"/>
</dbReference>
<gene>
    <name evidence="3" type="ORF">GGR28_001859</name>
</gene>
<dbReference type="InterPro" id="IPR008929">
    <property type="entry name" value="Chondroitin_lyas"/>
</dbReference>